<sequence length="76" mass="8444">MVLSYSFLYMNLIHCTVNSLFISTFFSIVIGQVVATEDVRNVEPCAMILTFPLSGTAMAPRTSTNLTNLSHEIKKD</sequence>
<comment type="caution">
    <text evidence="1">The sequence shown here is derived from an EMBL/GenBank/DDBJ whole genome shotgun (WGS) entry which is preliminary data.</text>
</comment>
<keyword evidence="2" id="KW-1185">Reference proteome</keyword>
<evidence type="ECO:0000313" key="1">
    <source>
        <dbReference type="EMBL" id="KAK9321254.1"/>
    </source>
</evidence>
<evidence type="ECO:0000313" key="2">
    <source>
        <dbReference type="Proteomes" id="UP001489719"/>
    </source>
</evidence>
<protein>
    <submittedName>
        <fullName evidence="1">Uncharacterized protein</fullName>
    </submittedName>
</protein>
<accession>A0ACC3TJD9</accession>
<reference evidence="2" key="1">
    <citation type="journal article" date="2024" name="Front. Bioeng. Biotechnol.">
        <title>Genome-scale model development and genomic sequencing of the oleaginous clade Lipomyces.</title>
        <authorList>
            <person name="Czajka J.J."/>
            <person name="Han Y."/>
            <person name="Kim J."/>
            <person name="Mondo S.J."/>
            <person name="Hofstad B.A."/>
            <person name="Robles A."/>
            <person name="Haridas S."/>
            <person name="Riley R."/>
            <person name="LaButti K."/>
            <person name="Pangilinan J."/>
            <person name="Andreopoulos W."/>
            <person name="Lipzen A."/>
            <person name="Yan J."/>
            <person name="Wang M."/>
            <person name="Ng V."/>
            <person name="Grigoriev I.V."/>
            <person name="Spatafora J.W."/>
            <person name="Magnuson J.K."/>
            <person name="Baker S.E."/>
            <person name="Pomraning K.R."/>
        </authorList>
    </citation>
    <scope>NUCLEOTIDE SEQUENCE [LARGE SCALE GENOMIC DNA]</scope>
    <source>
        <strain evidence="2">CBS 10300</strain>
    </source>
</reference>
<name>A0ACC3TJD9_9ASCO</name>
<organism evidence="1 2">
    <name type="scientific">Lipomyces orientalis</name>
    <dbReference type="NCBI Taxonomy" id="1233043"/>
    <lineage>
        <taxon>Eukaryota</taxon>
        <taxon>Fungi</taxon>
        <taxon>Dikarya</taxon>
        <taxon>Ascomycota</taxon>
        <taxon>Saccharomycotina</taxon>
        <taxon>Lipomycetes</taxon>
        <taxon>Lipomycetales</taxon>
        <taxon>Lipomycetaceae</taxon>
        <taxon>Lipomyces</taxon>
    </lineage>
</organism>
<gene>
    <name evidence="1" type="ORF">V1517DRAFT_326977</name>
</gene>
<proteinExistence type="predicted"/>
<dbReference type="Proteomes" id="UP001489719">
    <property type="component" value="Unassembled WGS sequence"/>
</dbReference>
<dbReference type="EMBL" id="MU970103">
    <property type="protein sequence ID" value="KAK9321254.1"/>
    <property type="molecule type" value="Genomic_DNA"/>
</dbReference>